<accession>A0ABN6YQU0</accession>
<proteinExistence type="predicted"/>
<gene>
    <name evidence="1" type="ORF">GCM10025872_33670</name>
</gene>
<organism evidence="1">
    <name type="scientific">Barrientosiimonas endolithica</name>
    <dbReference type="NCBI Taxonomy" id="1535208"/>
    <lineage>
        <taxon>Bacteria</taxon>
        <taxon>Bacillati</taxon>
        <taxon>Actinomycetota</taxon>
        <taxon>Actinomycetes</taxon>
        <taxon>Micrococcales</taxon>
        <taxon>Dermacoccaceae</taxon>
        <taxon>Barrientosiimonas</taxon>
    </lineage>
</organism>
<name>A0ABN6YQU0_9MICO</name>
<protein>
    <submittedName>
        <fullName evidence="1">Uncharacterized protein</fullName>
    </submittedName>
</protein>
<evidence type="ECO:0000313" key="1">
    <source>
        <dbReference type="EMBL" id="BDZ59710.1"/>
    </source>
</evidence>
<sequence>MGGELRNMWKPTQVSNLWFHGGNLHQSRHYSKYLAMQLKARQEGMDTPVYALAESHHTG</sequence>
<reference evidence="1" key="2">
    <citation type="submission" date="2023-02" db="EMBL/GenBank/DDBJ databases">
        <authorList>
            <person name="Sun Q."/>
            <person name="Mori K."/>
        </authorList>
    </citation>
    <scope>NUCLEOTIDE SEQUENCE</scope>
    <source>
        <strain evidence="1">NBRC 110608</strain>
    </source>
</reference>
<dbReference type="EMBL" id="AP027735">
    <property type="protein sequence ID" value="BDZ59710.1"/>
    <property type="molecule type" value="Genomic_DNA"/>
</dbReference>
<reference evidence="1" key="1">
    <citation type="journal article" date="2014" name="Int. J. Syst. Evol. Microbiol.">
        <title>Complete genome of a new Firmicutes species belonging to the dominant human colonic microbiota ('Ruminococcus bicirculans') reveals two chromosomes and a selective capacity to utilize plant glucans.</title>
        <authorList>
            <consortium name="NISC Comparative Sequencing Program"/>
            <person name="Wegmann U."/>
            <person name="Louis P."/>
            <person name="Goesmann A."/>
            <person name="Henrissat B."/>
            <person name="Duncan S.H."/>
            <person name="Flint H.J."/>
        </authorList>
    </citation>
    <scope>NUCLEOTIDE SEQUENCE</scope>
    <source>
        <strain evidence="1">NBRC 110608</strain>
    </source>
</reference>